<protein>
    <recommendedName>
        <fullName evidence="11">C2H2-type domain-containing protein</fullName>
    </recommendedName>
</protein>
<dbReference type="Gene3D" id="3.30.160.60">
    <property type="entry name" value="Classic Zinc Finger"/>
    <property type="match status" value="2"/>
</dbReference>
<evidence type="ECO:0000256" key="2">
    <source>
        <dbReference type="ARBA" id="ARBA00022723"/>
    </source>
</evidence>
<keyword evidence="5" id="KW-0862">Zinc</keyword>
<feature type="region of interest" description="Disordered" evidence="10">
    <location>
        <begin position="829"/>
        <end position="966"/>
    </location>
</feature>
<keyword evidence="7" id="KW-0804">Transcription</keyword>
<dbReference type="InterPro" id="IPR013087">
    <property type="entry name" value="Znf_C2H2_type"/>
</dbReference>
<dbReference type="InterPro" id="IPR036236">
    <property type="entry name" value="Znf_C2H2_sf"/>
</dbReference>
<evidence type="ECO:0000256" key="4">
    <source>
        <dbReference type="ARBA" id="ARBA00022771"/>
    </source>
</evidence>
<dbReference type="PANTHER" id="PTHR46179">
    <property type="entry name" value="ZINC FINGER PROTEIN"/>
    <property type="match status" value="1"/>
</dbReference>
<keyword evidence="3" id="KW-0677">Repeat</keyword>
<dbReference type="InterPro" id="IPR051061">
    <property type="entry name" value="Zinc_finger_trans_reg"/>
</dbReference>
<sequence length="966" mass="99085">MHFAIITHQPSLIIRHSFYSAQQRGIELPYFTLSDTELPLLRFHVVRVFGRHQRRQQRQLVEQLSLTYHQAIHQSSIASTYEHAPQAGPVECLCLHKVSFYSRQLDPGLPQSCRSYSINKTSDVLLPLSLSLSLSPLSSLGRLAYLFIIARKQHSAGRGRSATTTSPSFSSSSSSSSNSATNPSASTSLLPLPVPQHALSTITTTATNTTTTIAASAIPSGSILPVSLSLPSTDSATDTQSVSDLSAALGSSDAILPIIPTPVSSAAVSAAQSGLVPPTDNAIDAHDIQAQVEALIKSTSTSVVANATDAHHAITHSLPSPAPFPPSISSSSSSSAAAAATAAATIATTPHIIETNTQPARPAPVAHVEAAAAATTPLQAPALLHTPAAAVPVPVPVAGSMPTMGANNADTAMVDAAIAAGPSFQNTFAQYQFPQNHDRALKQAAHATLAEAGRLHESSPSSSSSGAADGAATTTTTTTTTKQEDVAIVMTKEEEERAADALIADIDGSDLVDASTPPIKQPEPFSGADLAAAAKAIGIEADADLLGGMSQDQRALAAAIKRLGDQHSEAAQKAIQQAAAAAAAATAAARASQELARAAAKEQSILNTGCGAFSSGNSSVVVGGGPFTPTSASVTPPTAAASNKSNLGPVKRFPCPKCDKAFARAYNLNTHLSTHDPDPNRSKPFACPYPSCKSEGGRSFSRKHDLQRHVASIHENEAEPGIHGDPEQVIGGDTGGLVSLGLGTPGKKFRCDNCGRSFVRRDACNRHQCDGKDTPTSPTSRSPSSTSITPYASLVSSPRSGTWYGGMMSGGGTGTGPSVTLPAVRSVGTTTNGYSMPVSMSRRSPVAAATGMGAGPSLSKHAGHAGGRPSSSNLSKEVQGIAKQLQARVEAQSPGPPPLSTPSAPLQQRNMASLPGGGERRNFPLSAISLYASTGTTPSSSSSVQSHSGSNSSSSNNNSNRISIGK</sequence>
<name>A0A5C3EC13_9BASI</name>
<feature type="compositionally biased region" description="Low complexity" evidence="10">
    <location>
        <begin position="458"/>
        <end position="481"/>
    </location>
</feature>
<evidence type="ECO:0000259" key="11">
    <source>
        <dbReference type="PROSITE" id="PS50157"/>
    </source>
</evidence>
<feature type="domain" description="C2H2-type" evidence="11">
    <location>
        <begin position="685"/>
        <end position="719"/>
    </location>
</feature>
<evidence type="ECO:0000256" key="8">
    <source>
        <dbReference type="ARBA" id="ARBA00023242"/>
    </source>
</evidence>
<feature type="region of interest" description="Disordered" evidence="10">
    <location>
        <begin position="450"/>
        <end position="486"/>
    </location>
</feature>
<dbReference type="PANTHER" id="PTHR46179:SF13">
    <property type="entry name" value="C2H2-TYPE DOMAIN-CONTAINING PROTEIN"/>
    <property type="match status" value="1"/>
</dbReference>
<dbReference type="GO" id="GO:0006357">
    <property type="term" value="P:regulation of transcription by RNA polymerase II"/>
    <property type="evidence" value="ECO:0007669"/>
    <property type="project" value="TreeGrafter"/>
</dbReference>
<dbReference type="PROSITE" id="PS50157">
    <property type="entry name" value="ZINC_FINGER_C2H2_2"/>
    <property type="match status" value="3"/>
</dbReference>
<organism evidence="12 13">
    <name type="scientific">Ustilago trichophora</name>
    <dbReference type="NCBI Taxonomy" id="86804"/>
    <lineage>
        <taxon>Eukaryota</taxon>
        <taxon>Fungi</taxon>
        <taxon>Dikarya</taxon>
        <taxon>Basidiomycota</taxon>
        <taxon>Ustilaginomycotina</taxon>
        <taxon>Ustilaginomycetes</taxon>
        <taxon>Ustilaginales</taxon>
        <taxon>Ustilaginaceae</taxon>
        <taxon>Ustilago</taxon>
    </lineage>
</organism>
<feature type="domain" description="C2H2-type" evidence="11">
    <location>
        <begin position="749"/>
        <end position="778"/>
    </location>
</feature>
<keyword evidence="13" id="KW-1185">Reference proteome</keyword>
<reference evidence="12 13" key="1">
    <citation type="submission" date="2018-03" db="EMBL/GenBank/DDBJ databases">
        <authorList>
            <person name="Guldener U."/>
        </authorList>
    </citation>
    <scope>NUCLEOTIDE SEQUENCE [LARGE SCALE GENOMIC DNA]</scope>
    <source>
        <strain evidence="12 13">NBRC100155</strain>
    </source>
</reference>
<accession>A0A5C3EC13</accession>
<proteinExistence type="predicted"/>
<dbReference type="Proteomes" id="UP000324022">
    <property type="component" value="Unassembled WGS sequence"/>
</dbReference>
<feature type="region of interest" description="Disordered" evidence="10">
    <location>
        <begin position="766"/>
        <end position="794"/>
    </location>
</feature>
<dbReference type="GO" id="GO:0005634">
    <property type="term" value="C:nucleus"/>
    <property type="evidence" value="ECO:0007669"/>
    <property type="project" value="UniProtKB-SubCell"/>
</dbReference>
<feature type="compositionally biased region" description="Low complexity" evidence="10">
    <location>
        <begin position="774"/>
        <end position="790"/>
    </location>
</feature>
<gene>
    <name evidence="12" type="ORF">UTRI_04407_B</name>
</gene>
<keyword evidence="8" id="KW-0539">Nucleus</keyword>
<dbReference type="OrthoDB" id="8117402at2759"/>
<evidence type="ECO:0000256" key="9">
    <source>
        <dbReference type="PROSITE-ProRule" id="PRU00042"/>
    </source>
</evidence>
<comment type="subcellular location">
    <subcellularLocation>
        <location evidence="1">Nucleus</location>
    </subcellularLocation>
</comment>
<feature type="compositionally biased region" description="Low complexity" evidence="10">
    <location>
        <begin position="939"/>
        <end position="966"/>
    </location>
</feature>
<evidence type="ECO:0000256" key="1">
    <source>
        <dbReference type="ARBA" id="ARBA00004123"/>
    </source>
</evidence>
<evidence type="ECO:0000313" key="12">
    <source>
        <dbReference type="EMBL" id="SPO27555.1"/>
    </source>
</evidence>
<keyword evidence="2" id="KW-0479">Metal-binding</keyword>
<keyword evidence="4 9" id="KW-0863">Zinc-finger</keyword>
<dbReference type="AlphaFoldDB" id="A0A5C3EC13"/>
<evidence type="ECO:0000256" key="10">
    <source>
        <dbReference type="SAM" id="MobiDB-lite"/>
    </source>
</evidence>
<dbReference type="FunFam" id="3.30.160.60:FF:000100">
    <property type="entry name" value="Zinc finger 45-like"/>
    <property type="match status" value="1"/>
</dbReference>
<keyword evidence="6" id="KW-0805">Transcription regulation</keyword>
<evidence type="ECO:0000256" key="7">
    <source>
        <dbReference type="ARBA" id="ARBA00023163"/>
    </source>
</evidence>
<dbReference type="EMBL" id="OOIN01000018">
    <property type="protein sequence ID" value="SPO27555.1"/>
    <property type="molecule type" value="Genomic_DNA"/>
</dbReference>
<dbReference type="GO" id="GO:0008270">
    <property type="term" value="F:zinc ion binding"/>
    <property type="evidence" value="ECO:0007669"/>
    <property type="project" value="UniProtKB-KW"/>
</dbReference>
<dbReference type="SMART" id="SM00355">
    <property type="entry name" value="ZnF_C2H2"/>
    <property type="match status" value="3"/>
</dbReference>
<feature type="region of interest" description="Disordered" evidence="10">
    <location>
        <begin position="157"/>
        <end position="188"/>
    </location>
</feature>
<evidence type="ECO:0000256" key="6">
    <source>
        <dbReference type="ARBA" id="ARBA00023015"/>
    </source>
</evidence>
<evidence type="ECO:0000256" key="3">
    <source>
        <dbReference type="ARBA" id="ARBA00022737"/>
    </source>
</evidence>
<feature type="compositionally biased region" description="Low complexity" evidence="10">
    <location>
        <begin position="161"/>
        <end position="188"/>
    </location>
</feature>
<dbReference type="SUPFAM" id="SSF57667">
    <property type="entry name" value="beta-beta-alpha zinc fingers"/>
    <property type="match status" value="1"/>
</dbReference>
<feature type="domain" description="C2H2-type" evidence="11">
    <location>
        <begin position="653"/>
        <end position="680"/>
    </location>
</feature>
<evidence type="ECO:0000313" key="13">
    <source>
        <dbReference type="Proteomes" id="UP000324022"/>
    </source>
</evidence>
<evidence type="ECO:0000256" key="5">
    <source>
        <dbReference type="ARBA" id="ARBA00022833"/>
    </source>
</evidence>
<dbReference type="PROSITE" id="PS00028">
    <property type="entry name" value="ZINC_FINGER_C2H2_1"/>
    <property type="match status" value="1"/>
</dbReference>
<dbReference type="Pfam" id="PF00096">
    <property type="entry name" value="zf-C2H2"/>
    <property type="match status" value="1"/>
</dbReference>